<organism evidence="1 2">
    <name type="scientific">Acaulospora colombiana</name>
    <dbReference type="NCBI Taxonomy" id="27376"/>
    <lineage>
        <taxon>Eukaryota</taxon>
        <taxon>Fungi</taxon>
        <taxon>Fungi incertae sedis</taxon>
        <taxon>Mucoromycota</taxon>
        <taxon>Glomeromycotina</taxon>
        <taxon>Glomeromycetes</taxon>
        <taxon>Diversisporales</taxon>
        <taxon>Acaulosporaceae</taxon>
        <taxon>Acaulospora</taxon>
    </lineage>
</organism>
<protein>
    <submittedName>
        <fullName evidence="1">16696_t:CDS:1</fullName>
    </submittedName>
</protein>
<proteinExistence type="predicted"/>
<feature type="non-terminal residue" evidence="1">
    <location>
        <position position="157"/>
    </location>
</feature>
<evidence type="ECO:0000313" key="1">
    <source>
        <dbReference type="EMBL" id="CAG8781157.1"/>
    </source>
</evidence>
<gene>
    <name evidence="1" type="ORF">ACOLOM_LOCUS14322</name>
</gene>
<name>A0ACA9R8A3_9GLOM</name>
<comment type="caution">
    <text evidence="1">The sequence shown here is derived from an EMBL/GenBank/DDBJ whole genome shotgun (WGS) entry which is preliminary data.</text>
</comment>
<dbReference type="Proteomes" id="UP000789525">
    <property type="component" value="Unassembled WGS sequence"/>
</dbReference>
<evidence type="ECO:0000313" key="2">
    <source>
        <dbReference type="Proteomes" id="UP000789525"/>
    </source>
</evidence>
<keyword evidence="2" id="KW-1185">Reference proteome</keyword>
<feature type="non-terminal residue" evidence="1">
    <location>
        <position position="1"/>
    </location>
</feature>
<reference evidence="1" key="1">
    <citation type="submission" date="2021-06" db="EMBL/GenBank/DDBJ databases">
        <authorList>
            <person name="Kallberg Y."/>
            <person name="Tangrot J."/>
            <person name="Rosling A."/>
        </authorList>
    </citation>
    <scope>NUCLEOTIDE SEQUENCE</scope>
    <source>
        <strain evidence="1">CL356</strain>
    </source>
</reference>
<dbReference type="EMBL" id="CAJVPT010071918">
    <property type="protein sequence ID" value="CAG8781157.1"/>
    <property type="molecule type" value="Genomic_DNA"/>
</dbReference>
<sequence>DLGNERLREVLHGVRILSLELDERSIDRARLVSMMPNLRAFRIKFSYKNSIYDFSPLSSCQAHLTNLELSGLTWTSFRRHFPPLIPRIQSLQYLYLLLSYMEKRGFNEVAILKRWRDMKALYDRERRFMSYVFGEFKDLMKTDLKFFDIEGIEIRDS</sequence>
<accession>A0ACA9R8A3</accession>